<evidence type="ECO:0000256" key="1">
    <source>
        <dbReference type="ARBA" id="ARBA00005952"/>
    </source>
</evidence>
<dbReference type="HAMAP" id="MF_00073">
    <property type="entry name" value="NusB"/>
    <property type="match status" value="1"/>
</dbReference>
<dbReference type="InterPro" id="IPR035926">
    <property type="entry name" value="NusB-like_sf"/>
</dbReference>
<evidence type="ECO:0000313" key="8">
    <source>
        <dbReference type="EMBL" id="KPJ53541.1"/>
    </source>
</evidence>
<dbReference type="NCBIfam" id="TIGR01951">
    <property type="entry name" value="nusB"/>
    <property type="match status" value="1"/>
</dbReference>
<dbReference type="STRING" id="1703770.AMJ39_04430"/>
<evidence type="ECO:0000256" key="3">
    <source>
        <dbReference type="ARBA" id="ARBA00022884"/>
    </source>
</evidence>
<organism evidence="8 9">
    <name type="scientific">candidate division TA06 bacterium DG_24</name>
    <dbReference type="NCBI Taxonomy" id="1703770"/>
    <lineage>
        <taxon>Bacteria</taxon>
        <taxon>Bacteria division TA06</taxon>
    </lineage>
</organism>
<evidence type="ECO:0000313" key="9">
    <source>
        <dbReference type="Proteomes" id="UP000052008"/>
    </source>
</evidence>
<gene>
    <name evidence="6" type="primary">nusB</name>
    <name evidence="8" type="ORF">AMJ39_04430</name>
</gene>
<accession>A0A0S7WTJ2</accession>
<dbReference type="PANTHER" id="PTHR11078">
    <property type="entry name" value="N UTILIZATION SUBSTANCE PROTEIN B-RELATED"/>
    <property type="match status" value="1"/>
</dbReference>
<keyword evidence="4 6" id="KW-0805">Transcription regulation</keyword>
<dbReference type="GO" id="GO:0005829">
    <property type="term" value="C:cytosol"/>
    <property type="evidence" value="ECO:0007669"/>
    <property type="project" value="TreeGrafter"/>
</dbReference>
<dbReference type="InterPro" id="IPR006027">
    <property type="entry name" value="NusB_RsmB_TIM44"/>
</dbReference>
<dbReference type="AlphaFoldDB" id="A0A0S7WTJ2"/>
<comment type="function">
    <text evidence="6">Involved in transcription antitermination. Required for transcription of ribosomal RNA (rRNA) genes. Binds specifically to the boxA antiterminator sequence of the ribosomal RNA (rrn) operons.</text>
</comment>
<dbReference type="GO" id="GO:0031564">
    <property type="term" value="P:transcription antitermination"/>
    <property type="evidence" value="ECO:0007669"/>
    <property type="project" value="UniProtKB-KW"/>
</dbReference>
<name>A0A0S7WTJ2_UNCT6</name>
<feature type="domain" description="NusB/RsmB/TIM44" evidence="7">
    <location>
        <begin position="13"/>
        <end position="114"/>
    </location>
</feature>
<comment type="similarity">
    <text evidence="1 6">Belongs to the NusB family.</text>
</comment>
<dbReference type="GO" id="GO:0006353">
    <property type="term" value="P:DNA-templated transcription termination"/>
    <property type="evidence" value="ECO:0007669"/>
    <property type="project" value="UniProtKB-UniRule"/>
</dbReference>
<reference evidence="8 9" key="1">
    <citation type="journal article" date="2015" name="Microbiome">
        <title>Genomic resolution of linkages in carbon, nitrogen, and sulfur cycling among widespread estuary sediment bacteria.</title>
        <authorList>
            <person name="Baker B.J."/>
            <person name="Lazar C.S."/>
            <person name="Teske A.P."/>
            <person name="Dick G.J."/>
        </authorList>
    </citation>
    <scope>NUCLEOTIDE SEQUENCE [LARGE SCALE GENOMIC DNA]</scope>
    <source>
        <strain evidence="8">DG_24</strain>
    </source>
</reference>
<protein>
    <recommendedName>
        <fullName evidence="6">Transcription antitermination protein NusB</fullName>
    </recommendedName>
    <alternativeName>
        <fullName evidence="6">Antitermination factor NusB</fullName>
    </alternativeName>
</protein>
<keyword evidence="3 6" id="KW-0694">RNA-binding</keyword>
<dbReference type="Proteomes" id="UP000052008">
    <property type="component" value="Unassembled WGS sequence"/>
</dbReference>
<sequence>MSTVGDDPVEILADVLERTEPEQPVVDFARELLGTTLEHLEEIDETIAKTVENWDVSRIASIDRSILRYAVCELRYLSDIPPFVTIDEAIEVAKEYSTAESGRFVNGILDRIMKNEQLGDGQEEFPRKEVEEIL</sequence>
<proteinExistence type="inferred from homology"/>
<dbReference type="SUPFAM" id="SSF48013">
    <property type="entry name" value="NusB-like"/>
    <property type="match status" value="1"/>
</dbReference>
<dbReference type="GO" id="GO:0003723">
    <property type="term" value="F:RNA binding"/>
    <property type="evidence" value="ECO:0007669"/>
    <property type="project" value="UniProtKB-UniRule"/>
</dbReference>
<dbReference type="Gene3D" id="1.10.940.10">
    <property type="entry name" value="NusB-like"/>
    <property type="match status" value="1"/>
</dbReference>
<comment type="caution">
    <text evidence="8">The sequence shown here is derived from an EMBL/GenBank/DDBJ whole genome shotgun (WGS) entry which is preliminary data.</text>
</comment>
<dbReference type="InterPro" id="IPR011605">
    <property type="entry name" value="NusB_fam"/>
</dbReference>
<dbReference type="EMBL" id="LIZS01000017">
    <property type="protein sequence ID" value="KPJ53541.1"/>
    <property type="molecule type" value="Genomic_DNA"/>
</dbReference>
<evidence type="ECO:0000256" key="6">
    <source>
        <dbReference type="HAMAP-Rule" id="MF_00073"/>
    </source>
</evidence>
<dbReference type="PANTHER" id="PTHR11078:SF3">
    <property type="entry name" value="ANTITERMINATION NUSB DOMAIN-CONTAINING PROTEIN"/>
    <property type="match status" value="1"/>
</dbReference>
<keyword evidence="5 6" id="KW-0804">Transcription</keyword>
<evidence type="ECO:0000256" key="5">
    <source>
        <dbReference type="ARBA" id="ARBA00023163"/>
    </source>
</evidence>
<evidence type="ECO:0000259" key="7">
    <source>
        <dbReference type="Pfam" id="PF01029"/>
    </source>
</evidence>
<evidence type="ECO:0000256" key="2">
    <source>
        <dbReference type="ARBA" id="ARBA00022814"/>
    </source>
</evidence>
<dbReference type="Pfam" id="PF01029">
    <property type="entry name" value="NusB"/>
    <property type="match status" value="1"/>
</dbReference>
<evidence type="ECO:0000256" key="4">
    <source>
        <dbReference type="ARBA" id="ARBA00023015"/>
    </source>
</evidence>
<keyword evidence="2 6" id="KW-0889">Transcription antitermination</keyword>